<keyword evidence="15" id="KW-0732">Signal</keyword>
<comment type="catalytic activity">
    <reaction evidence="13">
        <text>[(1-&gt;4)-N-acetyl-beta-D-glucosaminyl](n) + n H2O = chitosan + n acetate</text>
        <dbReference type="Rhea" id="RHEA:10464"/>
        <dbReference type="Rhea" id="RHEA-COMP:9593"/>
        <dbReference type="Rhea" id="RHEA-COMP:9597"/>
        <dbReference type="ChEBI" id="CHEBI:15377"/>
        <dbReference type="ChEBI" id="CHEBI:17029"/>
        <dbReference type="ChEBI" id="CHEBI:30089"/>
        <dbReference type="ChEBI" id="CHEBI:57704"/>
        <dbReference type="EC" id="3.5.1.41"/>
    </reaction>
    <physiologicalReaction direction="left-to-right" evidence="13">
        <dbReference type="Rhea" id="RHEA:10465"/>
    </physiologicalReaction>
</comment>
<sequence>MAPSWVSALALAFALIPDAAIASAHIEPHSHAVRAPLPDSWHHPRDHPVNALFKRDGPSTDGVQYPDVGSPTWSSAYPTGTPDSKAMPQAWTDALNAAVKAGKIPGIAPSKDNGDDNPTYEGDPNGPDICSATYKCRIDGDVWDAPNGVFGASFDDGPLPASDKLYAFLQQNNVHATHFFIGLNILQNSKEFQTAFSVNQGDIAVHTYTHPHMTTLSNEDVVAQLAWTVEIIHNSTGGRVPRFWRPPYGDTDKRVSAIAKEVLGLTTVVWNQDSEDWSMPTGTTPEKIHTQFQQWTSGSKSPGLVILEHELNDATVQAFIDNFPLVKSNGWNVVSIAQMDNANKPYQNGDGTTGAVTAADILANTGSVNTNSSSSANPSSSGSTAPASSGSPNTSASPSSSGSAGATKSSSSSSSSGTSSSNNESKASDAGAISSPLALMIGATLAGIGFGEIKLSRGRHLSTSLYDPKLRTLGYLWPAQADNALRY</sequence>
<dbReference type="PANTHER" id="PTHR10587">
    <property type="entry name" value="GLYCOSYL TRANSFERASE-RELATED"/>
    <property type="match status" value="1"/>
</dbReference>
<dbReference type="Gene3D" id="3.20.20.370">
    <property type="entry name" value="Glycoside hydrolase/deacetylase"/>
    <property type="match status" value="1"/>
</dbReference>
<keyword evidence="4" id="KW-0325">Glycoprotein</keyword>
<feature type="compositionally biased region" description="Basic and acidic residues" evidence="14">
    <location>
        <begin position="40"/>
        <end position="58"/>
    </location>
</feature>
<evidence type="ECO:0000256" key="3">
    <source>
        <dbReference type="ARBA" id="ARBA00022475"/>
    </source>
</evidence>
<accession>A0A4Y9ZGP2</accession>
<feature type="compositionally biased region" description="Low complexity" evidence="14">
    <location>
        <begin position="369"/>
        <end position="425"/>
    </location>
</feature>
<comment type="cofactor">
    <cofactor evidence="1">
        <name>Co(2+)</name>
        <dbReference type="ChEBI" id="CHEBI:48828"/>
    </cofactor>
</comment>
<feature type="chain" id="PRO_5021398089" description="chitin deacetylase" evidence="15">
    <location>
        <begin position="23"/>
        <end position="487"/>
    </location>
</feature>
<reference evidence="17 18" key="1">
    <citation type="submission" date="2019-02" db="EMBL/GenBank/DDBJ databases">
        <title>Genome sequencing of the rare red list fungi Dentipellis fragilis.</title>
        <authorList>
            <person name="Buettner E."/>
            <person name="Kellner H."/>
        </authorList>
    </citation>
    <scope>NUCLEOTIDE SEQUENCE [LARGE SCALE GENOMIC DNA]</scope>
    <source>
        <strain evidence="17 18">DSM 105465</strain>
    </source>
</reference>
<evidence type="ECO:0000256" key="7">
    <source>
        <dbReference type="ARBA" id="ARBA00023277"/>
    </source>
</evidence>
<keyword evidence="8" id="KW-0170">Cobalt</keyword>
<evidence type="ECO:0000256" key="15">
    <source>
        <dbReference type="SAM" id="SignalP"/>
    </source>
</evidence>
<dbReference type="GO" id="GO:0071555">
    <property type="term" value="P:cell wall organization"/>
    <property type="evidence" value="ECO:0007669"/>
    <property type="project" value="UniProtKB-KW"/>
</dbReference>
<feature type="domain" description="NodB homology" evidence="16">
    <location>
        <begin position="148"/>
        <end position="334"/>
    </location>
</feature>
<dbReference type="GO" id="GO:0006032">
    <property type="term" value="P:chitin catabolic process"/>
    <property type="evidence" value="ECO:0007669"/>
    <property type="project" value="UniProtKB-KW"/>
</dbReference>
<dbReference type="AlphaFoldDB" id="A0A4Y9ZGP2"/>
<evidence type="ECO:0000256" key="11">
    <source>
        <dbReference type="ARBA" id="ARBA00023326"/>
    </source>
</evidence>
<feature type="region of interest" description="Disordered" evidence="14">
    <location>
        <begin position="104"/>
        <end position="126"/>
    </location>
</feature>
<feature type="region of interest" description="Disordered" evidence="14">
    <location>
        <begin position="369"/>
        <end position="429"/>
    </location>
</feature>
<dbReference type="GO" id="GO:0004099">
    <property type="term" value="F:chitin deacetylase activity"/>
    <property type="evidence" value="ECO:0007669"/>
    <property type="project" value="UniProtKB-EC"/>
</dbReference>
<dbReference type="SUPFAM" id="SSF88713">
    <property type="entry name" value="Glycoside hydrolase/deacetylase"/>
    <property type="match status" value="1"/>
</dbReference>
<dbReference type="EMBL" id="SEOQ01000001">
    <property type="protein sequence ID" value="TFY73001.1"/>
    <property type="molecule type" value="Genomic_DNA"/>
</dbReference>
<evidence type="ECO:0000256" key="4">
    <source>
        <dbReference type="ARBA" id="ARBA00022622"/>
    </source>
</evidence>
<dbReference type="GO" id="GO:0009272">
    <property type="term" value="P:fungal-type cell wall biogenesis"/>
    <property type="evidence" value="ECO:0007669"/>
    <property type="project" value="UniProtKB-ARBA"/>
</dbReference>
<keyword evidence="3" id="KW-1003">Cell membrane</keyword>
<dbReference type="InterPro" id="IPR050248">
    <property type="entry name" value="Polysacc_deacetylase_ArnD"/>
</dbReference>
<evidence type="ECO:0000256" key="13">
    <source>
        <dbReference type="ARBA" id="ARBA00048494"/>
    </source>
</evidence>
<keyword evidence="7" id="KW-0119">Carbohydrate metabolism</keyword>
<dbReference type="OrthoDB" id="407355at2759"/>
<keyword evidence="6" id="KW-0472">Membrane</keyword>
<dbReference type="GO" id="GO:0000272">
    <property type="term" value="P:polysaccharide catabolic process"/>
    <property type="evidence" value="ECO:0007669"/>
    <property type="project" value="UniProtKB-KW"/>
</dbReference>
<evidence type="ECO:0000256" key="9">
    <source>
        <dbReference type="ARBA" id="ARBA00023288"/>
    </source>
</evidence>
<protein>
    <recommendedName>
        <fullName evidence="12">chitin deacetylase</fullName>
        <ecNumber evidence="12">3.5.1.41</ecNumber>
    </recommendedName>
</protein>
<evidence type="ECO:0000259" key="16">
    <source>
        <dbReference type="PROSITE" id="PS51677"/>
    </source>
</evidence>
<gene>
    <name evidence="17" type="ORF">EVG20_g46</name>
</gene>
<feature type="signal peptide" evidence="15">
    <location>
        <begin position="1"/>
        <end position="22"/>
    </location>
</feature>
<evidence type="ECO:0000256" key="8">
    <source>
        <dbReference type="ARBA" id="ARBA00023285"/>
    </source>
</evidence>
<evidence type="ECO:0000256" key="14">
    <source>
        <dbReference type="SAM" id="MobiDB-lite"/>
    </source>
</evidence>
<evidence type="ECO:0000313" key="18">
    <source>
        <dbReference type="Proteomes" id="UP000298327"/>
    </source>
</evidence>
<dbReference type="Pfam" id="PF01522">
    <property type="entry name" value="Polysacc_deac_1"/>
    <property type="match status" value="1"/>
</dbReference>
<dbReference type="PANTHER" id="PTHR10587:SF135">
    <property type="entry name" value="CHITIN DEACETYLASE 3"/>
    <property type="match status" value="1"/>
</dbReference>
<evidence type="ECO:0000256" key="2">
    <source>
        <dbReference type="ARBA" id="ARBA00004609"/>
    </source>
</evidence>
<keyword evidence="10" id="KW-0961">Cell wall biogenesis/degradation</keyword>
<dbReference type="Proteomes" id="UP000298327">
    <property type="component" value="Unassembled WGS sequence"/>
</dbReference>
<keyword evidence="5" id="KW-0146">Chitin degradation</keyword>
<dbReference type="PROSITE" id="PS51677">
    <property type="entry name" value="NODB"/>
    <property type="match status" value="1"/>
</dbReference>
<comment type="caution">
    <text evidence="17">The sequence shown here is derived from an EMBL/GenBank/DDBJ whole genome shotgun (WGS) entry which is preliminary data.</text>
</comment>
<evidence type="ECO:0000313" key="17">
    <source>
        <dbReference type="EMBL" id="TFY73001.1"/>
    </source>
</evidence>
<evidence type="ECO:0000256" key="12">
    <source>
        <dbReference type="ARBA" id="ARBA00024056"/>
    </source>
</evidence>
<evidence type="ECO:0000256" key="6">
    <source>
        <dbReference type="ARBA" id="ARBA00023136"/>
    </source>
</evidence>
<proteinExistence type="predicted"/>
<evidence type="ECO:0000256" key="1">
    <source>
        <dbReference type="ARBA" id="ARBA00001941"/>
    </source>
</evidence>
<keyword evidence="4" id="KW-0336">GPI-anchor</keyword>
<evidence type="ECO:0000256" key="10">
    <source>
        <dbReference type="ARBA" id="ARBA00023316"/>
    </source>
</evidence>
<evidence type="ECO:0000256" key="5">
    <source>
        <dbReference type="ARBA" id="ARBA00023024"/>
    </source>
</evidence>
<dbReference type="InterPro" id="IPR002509">
    <property type="entry name" value="NODB_dom"/>
</dbReference>
<dbReference type="GO" id="GO:0005886">
    <property type="term" value="C:plasma membrane"/>
    <property type="evidence" value="ECO:0007669"/>
    <property type="project" value="UniProtKB-SubCell"/>
</dbReference>
<feature type="region of interest" description="Disordered" evidence="14">
    <location>
        <begin position="37"/>
        <end position="70"/>
    </location>
</feature>
<comment type="subcellular location">
    <subcellularLocation>
        <location evidence="2">Cell membrane</location>
        <topology evidence="2">Lipid-anchor</topology>
        <topology evidence="2">GPI-anchor</topology>
    </subcellularLocation>
</comment>
<name>A0A4Y9ZGP2_9AGAM</name>
<organism evidence="17 18">
    <name type="scientific">Dentipellis fragilis</name>
    <dbReference type="NCBI Taxonomy" id="205917"/>
    <lineage>
        <taxon>Eukaryota</taxon>
        <taxon>Fungi</taxon>
        <taxon>Dikarya</taxon>
        <taxon>Basidiomycota</taxon>
        <taxon>Agaricomycotina</taxon>
        <taxon>Agaricomycetes</taxon>
        <taxon>Russulales</taxon>
        <taxon>Hericiaceae</taxon>
        <taxon>Dentipellis</taxon>
    </lineage>
</organism>
<dbReference type="EC" id="3.5.1.41" evidence="12"/>
<keyword evidence="9" id="KW-0449">Lipoprotein</keyword>
<keyword evidence="18" id="KW-1185">Reference proteome</keyword>
<dbReference type="STRING" id="205917.A0A4Y9ZGP2"/>
<dbReference type="InterPro" id="IPR011330">
    <property type="entry name" value="Glyco_hydro/deAcase_b/a-brl"/>
</dbReference>
<keyword evidence="11" id="KW-0624">Polysaccharide degradation</keyword>
<dbReference type="GO" id="GO:0098552">
    <property type="term" value="C:side of membrane"/>
    <property type="evidence" value="ECO:0007669"/>
    <property type="project" value="UniProtKB-KW"/>
</dbReference>